<keyword evidence="2" id="KW-0012">Acyltransferase</keyword>
<evidence type="ECO:0000259" key="1">
    <source>
        <dbReference type="PROSITE" id="PS51186"/>
    </source>
</evidence>
<dbReference type="InterPro" id="IPR016181">
    <property type="entry name" value="Acyl_CoA_acyltransferase"/>
</dbReference>
<accession>A0A7X0ML40</accession>
<evidence type="ECO:0000313" key="3">
    <source>
        <dbReference type="Proteomes" id="UP000521017"/>
    </source>
</evidence>
<gene>
    <name evidence="2" type="ORF">HDF25_003196</name>
</gene>
<sequence>MIREINAADTWALRQRVMWPDQPIDYIKLEDDEKGIHFGFFNQDQLVSVVSLFIDGNSAQFRKFATDAKEQGKGYGGKLLLHMMEEAVNCGVNMLWCNARLDKAPFYEKFGMIKTSRHFIKDGVAFVVMQKDLLSR</sequence>
<feature type="domain" description="N-acetyltransferase" evidence="1">
    <location>
        <begin position="1"/>
        <end position="134"/>
    </location>
</feature>
<proteinExistence type="predicted"/>
<protein>
    <submittedName>
        <fullName evidence="2">Putative GNAT family N-acyltransferase</fullName>
    </submittedName>
</protein>
<dbReference type="PROSITE" id="PS51186">
    <property type="entry name" value="GNAT"/>
    <property type="match status" value="1"/>
</dbReference>
<dbReference type="CDD" id="cd04301">
    <property type="entry name" value="NAT_SF"/>
    <property type="match status" value="1"/>
</dbReference>
<name>A0A7X0ML40_9SPHI</name>
<comment type="caution">
    <text evidence="2">The sequence shown here is derived from an EMBL/GenBank/DDBJ whole genome shotgun (WGS) entry which is preliminary data.</text>
</comment>
<dbReference type="RefSeq" id="WP_221450923.1">
    <property type="nucleotide sequence ID" value="NZ_JACHCC010000008.1"/>
</dbReference>
<dbReference type="Proteomes" id="UP000521017">
    <property type="component" value="Unassembled WGS sequence"/>
</dbReference>
<dbReference type="SUPFAM" id="SSF55729">
    <property type="entry name" value="Acyl-CoA N-acyltransferases (Nat)"/>
    <property type="match status" value="1"/>
</dbReference>
<reference evidence="2 3" key="1">
    <citation type="submission" date="2020-08" db="EMBL/GenBank/DDBJ databases">
        <title>Genomic Encyclopedia of Type Strains, Phase IV (KMG-V): Genome sequencing to study the core and pangenomes of soil and plant-associated prokaryotes.</title>
        <authorList>
            <person name="Whitman W."/>
        </authorList>
    </citation>
    <scope>NUCLEOTIDE SEQUENCE [LARGE SCALE GENOMIC DNA]</scope>
    <source>
        <strain evidence="2 3">M2T3</strain>
    </source>
</reference>
<dbReference type="EMBL" id="JACHCC010000008">
    <property type="protein sequence ID" value="MBB6501033.1"/>
    <property type="molecule type" value="Genomic_DNA"/>
</dbReference>
<dbReference type="InterPro" id="IPR000182">
    <property type="entry name" value="GNAT_dom"/>
</dbReference>
<evidence type="ECO:0000313" key="2">
    <source>
        <dbReference type="EMBL" id="MBB6501033.1"/>
    </source>
</evidence>
<dbReference type="AlphaFoldDB" id="A0A7X0ML40"/>
<dbReference type="GO" id="GO:0016747">
    <property type="term" value="F:acyltransferase activity, transferring groups other than amino-acyl groups"/>
    <property type="evidence" value="ECO:0007669"/>
    <property type="project" value="InterPro"/>
</dbReference>
<dbReference type="Gene3D" id="3.40.630.30">
    <property type="match status" value="1"/>
</dbReference>
<organism evidence="2 3">
    <name type="scientific">Pedobacter cryoconitis</name>
    <dbReference type="NCBI Taxonomy" id="188932"/>
    <lineage>
        <taxon>Bacteria</taxon>
        <taxon>Pseudomonadati</taxon>
        <taxon>Bacteroidota</taxon>
        <taxon>Sphingobacteriia</taxon>
        <taxon>Sphingobacteriales</taxon>
        <taxon>Sphingobacteriaceae</taxon>
        <taxon>Pedobacter</taxon>
    </lineage>
</organism>
<keyword evidence="2" id="KW-0808">Transferase</keyword>
<dbReference type="Pfam" id="PF13673">
    <property type="entry name" value="Acetyltransf_10"/>
    <property type="match status" value="1"/>
</dbReference>